<organism evidence="1 2">
    <name type="scientific">Paragonimus westermani</name>
    <dbReference type="NCBI Taxonomy" id="34504"/>
    <lineage>
        <taxon>Eukaryota</taxon>
        <taxon>Metazoa</taxon>
        <taxon>Spiralia</taxon>
        <taxon>Lophotrochozoa</taxon>
        <taxon>Platyhelminthes</taxon>
        <taxon>Trematoda</taxon>
        <taxon>Digenea</taxon>
        <taxon>Plagiorchiida</taxon>
        <taxon>Troglotremata</taxon>
        <taxon>Troglotrematidae</taxon>
        <taxon>Paragonimus</taxon>
    </lineage>
</organism>
<reference evidence="1 2" key="1">
    <citation type="journal article" date="2019" name="Gigascience">
        <title>Whole-genome sequence of the oriental lung fluke Paragonimus westermani.</title>
        <authorList>
            <person name="Oey H."/>
            <person name="Zakrzewski M."/>
            <person name="Narain K."/>
            <person name="Devi K.R."/>
            <person name="Agatsuma T."/>
            <person name="Nawaratna S."/>
            <person name="Gobert G.N."/>
            <person name="Jones M.K."/>
            <person name="Ragan M.A."/>
            <person name="McManus D.P."/>
            <person name="Krause L."/>
        </authorList>
    </citation>
    <scope>NUCLEOTIDE SEQUENCE [LARGE SCALE GENOMIC DNA]</scope>
    <source>
        <strain evidence="1 2">IND2009</strain>
    </source>
</reference>
<dbReference type="InterPro" id="IPR053819">
    <property type="entry name" value="TEADIR3_omega_loop"/>
</dbReference>
<dbReference type="Pfam" id="PF15238">
    <property type="entry name" value="TEADIR3"/>
    <property type="match status" value="1"/>
</dbReference>
<accession>A0A5J4P1M4</accession>
<dbReference type="AlphaFoldDB" id="A0A5J4P1M4"/>
<dbReference type="Gene3D" id="6.20.430.10">
    <property type="match status" value="1"/>
</dbReference>
<keyword evidence="2" id="KW-1185">Reference proteome</keyword>
<proteinExistence type="predicted"/>
<dbReference type="EMBL" id="QNGE01000117">
    <property type="protein sequence ID" value="KAA3681845.1"/>
    <property type="molecule type" value="Genomic_DNA"/>
</dbReference>
<gene>
    <name evidence="1" type="ORF">DEA37_0000701</name>
</gene>
<evidence type="ECO:0000313" key="1">
    <source>
        <dbReference type="EMBL" id="KAA3681845.1"/>
    </source>
</evidence>
<sequence length="215" mass="23696">MIPLTRTRHLKQDFDRVSHGLLKHKLGASDNRGDVLRRIVPFVYYGTFGVNTGSELSSPTFISSVVPQGSVPSSTLFPTYINDLPGYNSERAPNVRVTVLEDPNNSLQELFNPVSQRQQVPLHQRNLPRSFFVPPVGINDSTHLTDPTTTDLVISHSKANSSPACLDAPLCTSLDTIIPSHTHQKSLEVSADYSQGYCHETSLSDVAKCLNQVTR</sequence>
<comment type="caution">
    <text evidence="1">The sequence shown here is derived from an EMBL/GenBank/DDBJ whole genome shotgun (WGS) entry which is preliminary data.</text>
</comment>
<name>A0A5J4P1M4_9TREM</name>
<protein>
    <submittedName>
        <fullName evidence="1">Uncharacterized protein</fullName>
    </submittedName>
</protein>
<dbReference type="Proteomes" id="UP000324629">
    <property type="component" value="Unassembled WGS sequence"/>
</dbReference>
<evidence type="ECO:0000313" key="2">
    <source>
        <dbReference type="Proteomes" id="UP000324629"/>
    </source>
</evidence>